<protein>
    <submittedName>
        <fullName evidence="2">Uncharacterized protein</fullName>
    </submittedName>
</protein>
<evidence type="ECO:0000313" key="2">
    <source>
        <dbReference type="EMBL" id="HDQ99802.1"/>
    </source>
</evidence>
<dbReference type="AlphaFoldDB" id="A0A7V0XF70"/>
<proteinExistence type="predicted"/>
<dbReference type="EMBL" id="DSBX01000219">
    <property type="protein sequence ID" value="HDQ99802.1"/>
    <property type="molecule type" value="Genomic_DNA"/>
</dbReference>
<feature type="region of interest" description="Disordered" evidence="1">
    <location>
        <begin position="155"/>
        <end position="189"/>
    </location>
</feature>
<gene>
    <name evidence="2" type="ORF">ENN51_05920</name>
</gene>
<evidence type="ECO:0000256" key="1">
    <source>
        <dbReference type="SAM" id="MobiDB-lite"/>
    </source>
</evidence>
<name>A0A7V0XF70_UNCW3</name>
<comment type="caution">
    <text evidence="2">The sequence shown here is derived from an EMBL/GenBank/DDBJ whole genome shotgun (WGS) entry which is preliminary data.</text>
</comment>
<reference evidence="2" key="1">
    <citation type="journal article" date="2020" name="mSystems">
        <title>Genome- and Community-Level Interaction Insights into Carbon Utilization and Element Cycling Functions of Hydrothermarchaeota in Hydrothermal Sediment.</title>
        <authorList>
            <person name="Zhou Z."/>
            <person name="Liu Y."/>
            <person name="Xu W."/>
            <person name="Pan J."/>
            <person name="Luo Z.H."/>
            <person name="Li M."/>
        </authorList>
    </citation>
    <scope>NUCLEOTIDE SEQUENCE [LARGE SCALE GENOMIC DNA]</scope>
    <source>
        <strain evidence="2">SpSt-1182</strain>
    </source>
</reference>
<sequence length="217" mass="24643">MNRKPSFNLHLSRLENGKLSQPSLRLVADYLRACRASFNDILVPLAQYTNLPPLREKPDREVALAGLAGDYSRDASRLEVYDRKTEAARKRVGQKPVAPAKRAAALSRQLRSAQDQRRLSRVVESEVNRLGVAPTLTVRKLALDYGRMVWRALEQTEEAESRSTKQTKRGRPRKTRAERLRDAEARAKALGPGVLTGKAYRQLRTAVERLYEDSRPR</sequence>
<dbReference type="Proteomes" id="UP000885672">
    <property type="component" value="Unassembled WGS sequence"/>
</dbReference>
<organism evidence="2">
    <name type="scientific">candidate division WOR-3 bacterium</name>
    <dbReference type="NCBI Taxonomy" id="2052148"/>
    <lineage>
        <taxon>Bacteria</taxon>
        <taxon>Bacteria division WOR-3</taxon>
    </lineage>
</organism>
<feature type="compositionally biased region" description="Basic and acidic residues" evidence="1">
    <location>
        <begin position="175"/>
        <end position="187"/>
    </location>
</feature>
<feature type="compositionally biased region" description="Basic residues" evidence="1">
    <location>
        <begin position="165"/>
        <end position="174"/>
    </location>
</feature>
<accession>A0A7V0XF70</accession>